<dbReference type="GO" id="GO:1900029">
    <property type="term" value="P:positive regulation of ruffle assembly"/>
    <property type="evidence" value="ECO:0007669"/>
    <property type="project" value="TreeGrafter"/>
</dbReference>
<dbReference type="Pfam" id="PF18016">
    <property type="entry name" value="SAM_3"/>
    <property type="match status" value="1"/>
</dbReference>
<dbReference type="CDD" id="cd01210">
    <property type="entry name" value="PTB_EPS8"/>
    <property type="match status" value="1"/>
</dbReference>
<dbReference type="InterPro" id="IPR013625">
    <property type="entry name" value="PTB"/>
</dbReference>
<dbReference type="SUPFAM" id="SSF50729">
    <property type="entry name" value="PH domain-like"/>
    <property type="match status" value="1"/>
</dbReference>
<dbReference type="SUPFAM" id="SSF47769">
    <property type="entry name" value="SAM/Pointed domain"/>
    <property type="match status" value="1"/>
</dbReference>
<dbReference type="PANTHER" id="PTHR12287:SF22">
    <property type="entry name" value="EPIDERMAL GROWTH FACTOR RECEPTOR KINASE SUBSTRATE 8-LIKE PROTEIN 3"/>
    <property type="match status" value="1"/>
</dbReference>
<dbReference type="GO" id="GO:0003779">
    <property type="term" value="F:actin binding"/>
    <property type="evidence" value="ECO:0007669"/>
    <property type="project" value="TreeGrafter"/>
</dbReference>
<sequence length="580" mass="65297">MDDYLNSIDGVLAQHTDPFRQGMANSRPTAKSIYEQRKQYAQSLTKNENTFQHRVEHLLTCDLDNEIRSVEDCMRRLRSLDAEGRIWGQDVMLEVKNGQLQLNDLETRDNLEAFSLQNVQSCQSVMGRPTYNSVLAVTIQEYQKPSVYLFQCDDNPANVLHANLDKAMQTSTGDQESTYLSTASLSRNSVNSAGPTGAAFKSSIMKSKQLPRTTFIPSPPASNGWESPQLNQRARDSPRDSPMQPRKYVPDYDQSSNVSFQSLPQNNKSGMERDIEVLNHVLQDVEAFFGKLNTKNKKKGKSAIPEAQFIDCLQKIKYSFNLLGKVQDHMQQPTASDLVHTLFSIIPTVLSKCPRKNVAPTVVSPLLTQKALILLSESVYDKERQLWDTLGDAWKRTRADWPNGKSVPQYVPVFSDGWIPPEIPMNSEQPQTQKAAQTPPSNRHFQPVMMRVLFDFDARNSRELSVRKGDNVKVLDQSRQWWLVEDSLQQKGFIPNNILDTGEDVPDFEGSASLHPDSKPEEVTAWLKQKGFSNITVRSLGVLNGEQLLGLTREDLKGVCPEEGGLVFKQLRALQGGHGM</sequence>
<evidence type="ECO:0000256" key="2">
    <source>
        <dbReference type="ARBA" id="ARBA00022443"/>
    </source>
</evidence>
<dbReference type="GeneTree" id="ENSGT00940000158169"/>
<dbReference type="AlphaFoldDB" id="A0A8C5M0X4"/>
<dbReference type="InterPro" id="IPR036028">
    <property type="entry name" value="SH3-like_dom_sf"/>
</dbReference>
<dbReference type="Ensembl" id="ENSLLET00000006430.1">
    <property type="protein sequence ID" value="ENSLLEP00000006170.1"/>
    <property type="gene ID" value="ENSLLEG00000003897.1"/>
</dbReference>
<evidence type="ECO:0000313" key="7">
    <source>
        <dbReference type="Proteomes" id="UP000694569"/>
    </source>
</evidence>
<dbReference type="GO" id="GO:0032587">
    <property type="term" value="C:ruffle membrane"/>
    <property type="evidence" value="ECO:0007669"/>
    <property type="project" value="TreeGrafter"/>
</dbReference>
<reference evidence="6" key="2">
    <citation type="submission" date="2025-09" db="UniProtKB">
        <authorList>
            <consortium name="Ensembl"/>
        </authorList>
    </citation>
    <scope>IDENTIFICATION</scope>
</reference>
<dbReference type="PROSITE" id="PS50002">
    <property type="entry name" value="SH3"/>
    <property type="match status" value="1"/>
</dbReference>
<dbReference type="OrthoDB" id="4680325at2759"/>
<dbReference type="GO" id="GO:0035023">
    <property type="term" value="P:regulation of Rho protein signal transduction"/>
    <property type="evidence" value="ECO:0007669"/>
    <property type="project" value="TreeGrafter"/>
</dbReference>
<dbReference type="InterPro" id="IPR039801">
    <property type="entry name" value="EPS8-like"/>
</dbReference>
<dbReference type="GO" id="GO:0031982">
    <property type="term" value="C:vesicle"/>
    <property type="evidence" value="ECO:0007669"/>
    <property type="project" value="TreeGrafter"/>
</dbReference>
<accession>A0A8C5M0X4</accession>
<dbReference type="InterPro" id="IPR001452">
    <property type="entry name" value="SH3_domain"/>
</dbReference>
<evidence type="ECO:0000313" key="6">
    <source>
        <dbReference type="Ensembl" id="ENSLLEP00000006170.1"/>
    </source>
</evidence>
<dbReference type="SMART" id="SM00326">
    <property type="entry name" value="SH3"/>
    <property type="match status" value="1"/>
</dbReference>
<dbReference type="Gene3D" id="2.30.30.40">
    <property type="entry name" value="SH3 Domains"/>
    <property type="match status" value="1"/>
</dbReference>
<dbReference type="InterPro" id="IPR033928">
    <property type="entry name" value="EPS8_PTB"/>
</dbReference>
<dbReference type="InterPro" id="IPR006020">
    <property type="entry name" value="PTB/PI_dom"/>
</dbReference>
<dbReference type="PANTHER" id="PTHR12287">
    <property type="entry name" value="EPIDERMAL GROWTH FACTOR RECEPTOR KINASE SUBSTRATE EPS8-RELATED PROTEIN"/>
    <property type="match status" value="1"/>
</dbReference>
<reference evidence="6" key="1">
    <citation type="submission" date="2025-08" db="UniProtKB">
        <authorList>
            <consortium name="Ensembl"/>
        </authorList>
    </citation>
    <scope>IDENTIFICATION</scope>
</reference>
<comment type="similarity">
    <text evidence="1">Belongs to the EPS8 family.</text>
</comment>
<proteinExistence type="inferred from homology"/>
<dbReference type="Pfam" id="PF22975">
    <property type="entry name" value="EPS8_2nd"/>
    <property type="match status" value="1"/>
</dbReference>
<keyword evidence="7" id="KW-1185">Reference proteome</keyword>
<organism evidence="6 7">
    <name type="scientific">Leptobrachium leishanense</name>
    <name type="common">Leishan spiny toad</name>
    <dbReference type="NCBI Taxonomy" id="445787"/>
    <lineage>
        <taxon>Eukaryota</taxon>
        <taxon>Metazoa</taxon>
        <taxon>Chordata</taxon>
        <taxon>Craniata</taxon>
        <taxon>Vertebrata</taxon>
        <taxon>Euteleostomi</taxon>
        <taxon>Amphibia</taxon>
        <taxon>Batrachia</taxon>
        <taxon>Anura</taxon>
        <taxon>Pelobatoidea</taxon>
        <taxon>Megophryidae</taxon>
        <taxon>Leptobrachium</taxon>
    </lineage>
</organism>
<evidence type="ECO:0000259" key="5">
    <source>
        <dbReference type="PROSITE" id="PS50002"/>
    </source>
</evidence>
<dbReference type="InterPro" id="IPR013761">
    <property type="entry name" value="SAM/pointed_sf"/>
</dbReference>
<dbReference type="InterPro" id="IPR041418">
    <property type="entry name" value="SAM_3"/>
</dbReference>
<feature type="domain" description="SH3" evidence="5">
    <location>
        <begin position="445"/>
        <end position="504"/>
    </location>
</feature>
<dbReference type="SUPFAM" id="SSF50044">
    <property type="entry name" value="SH3-domain"/>
    <property type="match status" value="1"/>
</dbReference>
<dbReference type="Pfam" id="PF00018">
    <property type="entry name" value="SH3_1"/>
    <property type="match status" value="1"/>
</dbReference>
<name>A0A8C5M0X4_9ANUR</name>
<dbReference type="GO" id="GO:0007266">
    <property type="term" value="P:Rho protein signal transduction"/>
    <property type="evidence" value="ECO:0007669"/>
    <property type="project" value="TreeGrafter"/>
</dbReference>
<dbReference type="Gene3D" id="1.10.150.50">
    <property type="entry name" value="Transcription Factor, Ets-1"/>
    <property type="match status" value="1"/>
</dbReference>
<gene>
    <name evidence="6" type="primary">EPS8L3</name>
</gene>
<evidence type="ECO:0000256" key="3">
    <source>
        <dbReference type="PROSITE-ProRule" id="PRU00192"/>
    </source>
</evidence>
<dbReference type="Pfam" id="PF08416">
    <property type="entry name" value="PTB"/>
    <property type="match status" value="1"/>
</dbReference>
<evidence type="ECO:0000256" key="1">
    <source>
        <dbReference type="ARBA" id="ARBA00006197"/>
    </source>
</evidence>
<dbReference type="InterPro" id="IPR055093">
    <property type="entry name" value="EPS8_2nd"/>
</dbReference>
<protein>
    <submittedName>
        <fullName evidence="6">EPS8 signaling adaptor L3</fullName>
    </submittedName>
</protein>
<evidence type="ECO:0000256" key="4">
    <source>
        <dbReference type="SAM" id="MobiDB-lite"/>
    </source>
</evidence>
<feature type="region of interest" description="Disordered" evidence="4">
    <location>
        <begin position="212"/>
        <end position="258"/>
    </location>
</feature>
<dbReference type="InterPro" id="IPR011993">
    <property type="entry name" value="PH-like_dom_sf"/>
</dbReference>
<dbReference type="Gene3D" id="2.30.29.30">
    <property type="entry name" value="Pleckstrin-homology domain (PH domain)/Phosphotyrosine-binding domain (PTB)"/>
    <property type="match status" value="1"/>
</dbReference>
<dbReference type="Proteomes" id="UP000694569">
    <property type="component" value="Unplaced"/>
</dbReference>
<dbReference type="SMART" id="SM00462">
    <property type="entry name" value="PTB"/>
    <property type="match status" value="1"/>
</dbReference>
<keyword evidence="2 3" id="KW-0728">SH3 domain</keyword>